<dbReference type="InterPro" id="IPR046884">
    <property type="entry name" value="MnmA-like_central"/>
</dbReference>
<comment type="catalytic activity">
    <reaction evidence="13">
        <text>5-taurinomethyluridine(34) in tRNA + S-sulfanyl-L-cysteinyl-[protein] + AH2 + ATP = 5-taurinomethyl-2-thiouridine(34) in tRNA + L-cysteinyl-[protein] + A + AMP + diphosphate + H(+)</text>
        <dbReference type="Rhea" id="RHEA:47040"/>
        <dbReference type="Rhea" id="RHEA-COMP:10131"/>
        <dbReference type="Rhea" id="RHEA-COMP:11726"/>
        <dbReference type="Rhea" id="RHEA-COMP:11732"/>
        <dbReference type="Rhea" id="RHEA-COMP:11733"/>
        <dbReference type="ChEBI" id="CHEBI:13193"/>
        <dbReference type="ChEBI" id="CHEBI:15378"/>
        <dbReference type="ChEBI" id="CHEBI:17499"/>
        <dbReference type="ChEBI" id="CHEBI:29950"/>
        <dbReference type="ChEBI" id="CHEBI:30616"/>
        <dbReference type="ChEBI" id="CHEBI:33019"/>
        <dbReference type="ChEBI" id="CHEBI:61963"/>
        <dbReference type="ChEBI" id="CHEBI:87171"/>
        <dbReference type="ChEBI" id="CHEBI:87172"/>
        <dbReference type="ChEBI" id="CHEBI:456215"/>
        <dbReference type="EC" id="2.8.1.14"/>
    </reaction>
</comment>
<evidence type="ECO:0000256" key="12">
    <source>
        <dbReference type="ARBA" id="ARBA00023157"/>
    </source>
</evidence>
<dbReference type="EC" id="2.8.1.14" evidence="4"/>
<evidence type="ECO:0000313" key="17">
    <source>
        <dbReference type="Proteomes" id="UP000694540"/>
    </source>
</evidence>
<sequence length="496" mass="54972">MQAARHVVCALSGGVDSAVTALLLRRRGYQVTGVFMKNWDSLDEHGVCTADRDCEDAYRVCQILDLPFRQVSYVKEYWNHVFSDFLNEYEKGRTPNPDIICNKHIKFSCFFNYAVDNLGADAVATGHYARTSLEDEEVFQQKHIKRPEGLFRNRFEVRNAVKLLQAADSFKDQTFFLSQVPQDALRRALFPLGGLTKDFVKKIAAENGLHHVLQKKESMGICFIGKRNFEDFILQYLQPRPGRFISVEDNKVLGTHQGWFLYTLGQRARIGGLREPWYVVEKDSTNGDVLVAPRTDHPALYRDLLRTGRVHWIAEEPPAALVRDKMMACHFRFRHQMALGDRAGEPRGRPQLGQAVGGGAGTAPSVPRCHCPALPALCPRGRRPWGPSSVFWVHDTRRIWGRGCGCDGAAGSLAQVVSVLPPGVTRASFFPAACSSLPGAWPGPSSLGKAVPPPRSFSSTSALRADSQSGRHCVGDGRGGCAGSCPRTVRRVLQRG</sequence>
<dbReference type="GO" id="GO:0005739">
    <property type="term" value="C:mitochondrion"/>
    <property type="evidence" value="ECO:0007669"/>
    <property type="project" value="UniProtKB-SubCell"/>
</dbReference>
<comment type="function">
    <text evidence="1">Catalyzes the 2-thiolation of uridine at the wobble position (U34) of mitochondrial tRNA(Lys), tRNA(Glu) and tRNA(Gln). Required for the formation of 5-taurinomethyl-2-thiouridine (tm5s2U) of mitochondrial tRNA(Lys), tRNA(Glu), and tRNA(Gln) at the wobble position. ATP is required to activate the C2 atom of the wobble base.</text>
</comment>
<evidence type="ECO:0000256" key="9">
    <source>
        <dbReference type="ARBA" id="ARBA00022741"/>
    </source>
</evidence>
<keyword evidence="10" id="KW-0067">ATP-binding</keyword>
<reference evidence="16" key="1">
    <citation type="submission" date="2025-08" db="UniProtKB">
        <authorList>
            <consortium name="Ensembl"/>
        </authorList>
    </citation>
    <scope>IDENTIFICATION</scope>
</reference>
<dbReference type="CDD" id="cd01998">
    <property type="entry name" value="MnmA_TRMU-like"/>
    <property type="match status" value="1"/>
</dbReference>
<dbReference type="GO" id="GO:0061708">
    <property type="term" value="F:tRNA-5-taurinomethyluridine 2-sulfurtransferase"/>
    <property type="evidence" value="ECO:0007669"/>
    <property type="project" value="UniProtKB-EC"/>
</dbReference>
<feature type="region of interest" description="Disordered" evidence="14">
    <location>
        <begin position="444"/>
        <end position="471"/>
    </location>
</feature>
<keyword evidence="8" id="KW-0819">tRNA processing</keyword>
<comment type="similarity">
    <text evidence="3">Belongs to the MnmA/TRMU family.</text>
</comment>
<evidence type="ECO:0000256" key="11">
    <source>
        <dbReference type="ARBA" id="ARBA00022884"/>
    </source>
</evidence>
<dbReference type="Gene3D" id="2.30.30.280">
    <property type="entry name" value="Adenine nucleotide alpha hydrolases-like domains"/>
    <property type="match status" value="1"/>
</dbReference>
<evidence type="ECO:0000256" key="4">
    <source>
        <dbReference type="ARBA" id="ARBA00011953"/>
    </source>
</evidence>
<comment type="subcellular location">
    <subcellularLocation>
        <location evidence="2">Mitochondrion</location>
    </subcellularLocation>
</comment>
<dbReference type="PANTHER" id="PTHR11933">
    <property type="entry name" value="TRNA 5-METHYLAMINOMETHYL-2-THIOURIDYLATE -METHYLTRANSFERASE"/>
    <property type="match status" value="1"/>
</dbReference>
<name>A0A8C3VRI2_9CETA</name>
<dbReference type="InterPro" id="IPR023382">
    <property type="entry name" value="MnmA-like_central_sf"/>
</dbReference>
<evidence type="ECO:0000256" key="6">
    <source>
        <dbReference type="ARBA" id="ARBA00022555"/>
    </source>
</evidence>
<organism evidence="16 17">
    <name type="scientific">Catagonus wagneri</name>
    <name type="common">Chacoan peccary</name>
    <dbReference type="NCBI Taxonomy" id="51154"/>
    <lineage>
        <taxon>Eukaryota</taxon>
        <taxon>Metazoa</taxon>
        <taxon>Chordata</taxon>
        <taxon>Craniata</taxon>
        <taxon>Vertebrata</taxon>
        <taxon>Euteleostomi</taxon>
        <taxon>Mammalia</taxon>
        <taxon>Eutheria</taxon>
        <taxon>Laurasiatheria</taxon>
        <taxon>Artiodactyla</taxon>
        <taxon>Suina</taxon>
        <taxon>Tayassuidae</taxon>
        <taxon>Catagonus</taxon>
    </lineage>
</organism>
<evidence type="ECO:0000256" key="3">
    <source>
        <dbReference type="ARBA" id="ARBA00006191"/>
    </source>
</evidence>
<keyword evidence="7" id="KW-0808">Transferase</keyword>
<evidence type="ECO:0000256" key="2">
    <source>
        <dbReference type="ARBA" id="ARBA00004173"/>
    </source>
</evidence>
<dbReference type="Pfam" id="PF20259">
    <property type="entry name" value="tRNA_Me_trans_M"/>
    <property type="match status" value="1"/>
</dbReference>
<proteinExistence type="inferred from homology"/>
<feature type="domain" description="tRNA-specific 2-thiouridylase MnmA-like central" evidence="15">
    <location>
        <begin position="230"/>
        <end position="292"/>
    </location>
</feature>
<evidence type="ECO:0000256" key="7">
    <source>
        <dbReference type="ARBA" id="ARBA00022679"/>
    </source>
</evidence>
<feature type="compositionally biased region" description="Polar residues" evidence="14">
    <location>
        <begin position="456"/>
        <end position="470"/>
    </location>
</feature>
<evidence type="ECO:0000259" key="15">
    <source>
        <dbReference type="Pfam" id="PF20259"/>
    </source>
</evidence>
<protein>
    <recommendedName>
        <fullName evidence="5">Mitochondrial tRNA-specific 2-thiouridylase 1</fullName>
        <ecNumber evidence="4">2.8.1.14</ecNumber>
    </recommendedName>
</protein>
<dbReference type="NCBIfam" id="NF001138">
    <property type="entry name" value="PRK00143.1"/>
    <property type="match status" value="1"/>
</dbReference>
<keyword evidence="11" id="KW-0694">RNA-binding</keyword>
<keyword evidence="17" id="KW-1185">Reference proteome</keyword>
<dbReference type="Pfam" id="PF03054">
    <property type="entry name" value="tRNA_Me_trans"/>
    <property type="match status" value="1"/>
</dbReference>
<keyword evidence="12" id="KW-1015">Disulfide bond</keyword>
<evidence type="ECO:0000313" key="16">
    <source>
        <dbReference type="Ensembl" id="ENSCWAP00000005630.1"/>
    </source>
</evidence>
<evidence type="ECO:0000256" key="14">
    <source>
        <dbReference type="SAM" id="MobiDB-lite"/>
    </source>
</evidence>
<dbReference type="GO" id="GO:0000049">
    <property type="term" value="F:tRNA binding"/>
    <property type="evidence" value="ECO:0007669"/>
    <property type="project" value="UniProtKB-KW"/>
</dbReference>
<dbReference type="Ensembl" id="ENSCWAT00000006083.1">
    <property type="protein sequence ID" value="ENSCWAP00000005630.1"/>
    <property type="gene ID" value="ENSCWAG00000004350.1"/>
</dbReference>
<dbReference type="AlphaFoldDB" id="A0A8C3VRI2"/>
<dbReference type="GO" id="GO:0005524">
    <property type="term" value="F:ATP binding"/>
    <property type="evidence" value="ECO:0007669"/>
    <property type="project" value="UniProtKB-KW"/>
</dbReference>
<dbReference type="FunFam" id="3.40.50.620:FF:000104">
    <property type="entry name" value="Mitochondrial tRNA-specific 2-thiouridylase 1"/>
    <property type="match status" value="1"/>
</dbReference>
<gene>
    <name evidence="16" type="primary">TRMU</name>
</gene>
<dbReference type="InterPro" id="IPR014729">
    <property type="entry name" value="Rossmann-like_a/b/a_fold"/>
</dbReference>
<dbReference type="Gene3D" id="3.40.50.620">
    <property type="entry name" value="HUPs"/>
    <property type="match status" value="1"/>
</dbReference>
<evidence type="ECO:0000256" key="1">
    <source>
        <dbReference type="ARBA" id="ARBA00003986"/>
    </source>
</evidence>
<keyword evidence="6" id="KW-0820">tRNA-binding</keyword>
<dbReference type="InterPro" id="IPR004506">
    <property type="entry name" value="MnmA-like"/>
</dbReference>
<dbReference type="FunFam" id="2.30.30.280:FF:000001">
    <property type="entry name" value="tRNA-specific 2-thiouridylase MnmA"/>
    <property type="match status" value="1"/>
</dbReference>
<dbReference type="PANTHER" id="PTHR11933:SF5">
    <property type="entry name" value="MITOCHONDRIAL TRNA-SPECIFIC 2-THIOURIDYLASE 1"/>
    <property type="match status" value="1"/>
</dbReference>
<dbReference type="GeneTree" id="ENSGT00390000014323"/>
<evidence type="ECO:0000256" key="10">
    <source>
        <dbReference type="ARBA" id="ARBA00022840"/>
    </source>
</evidence>
<dbReference type="SUPFAM" id="SSF52402">
    <property type="entry name" value="Adenine nucleotide alpha hydrolases-like"/>
    <property type="match status" value="1"/>
</dbReference>
<accession>A0A8C3VRI2</accession>
<dbReference type="Proteomes" id="UP000694540">
    <property type="component" value="Unplaced"/>
</dbReference>
<evidence type="ECO:0000256" key="13">
    <source>
        <dbReference type="ARBA" id="ARBA00049564"/>
    </source>
</evidence>
<evidence type="ECO:0000256" key="5">
    <source>
        <dbReference type="ARBA" id="ARBA00018888"/>
    </source>
</evidence>
<keyword evidence="9" id="KW-0547">Nucleotide-binding</keyword>
<evidence type="ECO:0000256" key="8">
    <source>
        <dbReference type="ARBA" id="ARBA00022694"/>
    </source>
</evidence>
<dbReference type="GO" id="GO:0002143">
    <property type="term" value="P:tRNA wobble position uridine thiolation"/>
    <property type="evidence" value="ECO:0007669"/>
    <property type="project" value="TreeGrafter"/>
</dbReference>
<reference evidence="16" key="2">
    <citation type="submission" date="2025-09" db="UniProtKB">
        <authorList>
            <consortium name="Ensembl"/>
        </authorList>
    </citation>
    <scope>IDENTIFICATION</scope>
</reference>